<evidence type="ECO:0008006" key="5">
    <source>
        <dbReference type="Google" id="ProtNLM"/>
    </source>
</evidence>
<dbReference type="SUPFAM" id="SSF52096">
    <property type="entry name" value="ClpP/crotonase"/>
    <property type="match status" value="1"/>
</dbReference>
<comment type="similarity">
    <text evidence="1 2">Belongs to the enoyl-CoA hydratase/isomerase family.</text>
</comment>
<keyword evidence="4" id="KW-1185">Reference proteome</keyword>
<evidence type="ECO:0000313" key="3">
    <source>
        <dbReference type="EMBL" id="KAJ8318929.1"/>
    </source>
</evidence>
<accession>A0ABQ9FNR7</accession>
<reference evidence="3 4" key="1">
    <citation type="submission" date="2022-12" db="EMBL/GenBank/DDBJ databases">
        <title>Chromosome-level genome of Tegillarca granosa.</title>
        <authorList>
            <person name="Kim J."/>
        </authorList>
    </citation>
    <scope>NUCLEOTIDE SEQUENCE [LARGE SCALE GENOMIC DNA]</scope>
    <source>
        <strain evidence="3">Teg-2019</strain>
        <tissue evidence="3">Adductor muscle</tissue>
    </source>
</reference>
<dbReference type="PROSITE" id="PS00166">
    <property type="entry name" value="ENOYL_COA_HYDRATASE"/>
    <property type="match status" value="1"/>
</dbReference>
<dbReference type="Pfam" id="PF00378">
    <property type="entry name" value="ECH_1"/>
    <property type="match status" value="1"/>
</dbReference>
<evidence type="ECO:0000256" key="1">
    <source>
        <dbReference type="ARBA" id="ARBA00005254"/>
    </source>
</evidence>
<name>A0ABQ9FNR7_TEGGR</name>
<dbReference type="Proteomes" id="UP001217089">
    <property type="component" value="Unassembled WGS sequence"/>
</dbReference>
<proteinExistence type="inferred from homology"/>
<protein>
    <recommendedName>
        <fullName evidence="5">Enoyl-CoA delta isomerase 1, mitochondrial</fullName>
    </recommendedName>
</protein>
<comment type="caution">
    <text evidence="3">The sequence shown here is derived from an EMBL/GenBank/DDBJ whole genome shotgun (WGS) entry which is preliminary data.</text>
</comment>
<dbReference type="Gene3D" id="3.90.226.10">
    <property type="entry name" value="2-enoyl-CoA Hydratase, Chain A, domain 1"/>
    <property type="match status" value="1"/>
</dbReference>
<dbReference type="InterPro" id="IPR029045">
    <property type="entry name" value="ClpP/crotonase-like_dom_sf"/>
</dbReference>
<dbReference type="PANTHER" id="PTHR11941">
    <property type="entry name" value="ENOYL-COA HYDRATASE-RELATED"/>
    <property type="match status" value="1"/>
</dbReference>
<dbReference type="PANTHER" id="PTHR11941:SF45">
    <property type="entry name" value="ENOYL-COA DELTA ISOMERASE 1, MITOCHONDRIAL"/>
    <property type="match status" value="1"/>
</dbReference>
<dbReference type="CDD" id="cd06558">
    <property type="entry name" value="crotonase-like"/>
    <property type="match status" value="1"/>
</dbReference>
<evidence type="ECO:0000256" key="2">
    <source>
        <dbReference type="RuleBase" id="RU003707"/>
    </source>
</evidence>
<evidence type="ECO:0000313" key="4">
    <source>
        <dbReference type="Proteomes" id="UP001217089"/>
    </source>
</evidence>
<dbReference type="InterPro" id="IPR018376">
    <property type="entry name" value="Enoyl-CoA_hyd/isom_CS"/>
</dbReference>
<sequence length="253" mass="28474">MLTFKESCIGVMKLSKPPVNSLNLEYLTEFNIAIEKLENDKSCRGVIITSALPKIFSAGLDILEMYQPNTDRLRQFWTQVQQLWINLYGSQVATVAAINGHAPAGGCLVSLSCDYRIMAPNYTIGLNETQLGIVAPFWFSDTITNTIGFRKAERALQLGYMFTTDEAKACGLIDKIVPPDQIMAVAHEEMKKMFAVPDFARQITKNQCRKQFIDKLHAKRDADTDNFVNFITKDSIQKAMGKYLESLKKRKSG</sequence>
<dbReference type="InterPro" id="IPR001753">
    <property type="entry name" value="Enoyl-CoA_hydra/iso"/>
</dbReference>
<gene>
    <name evidence="3" type="ORF">KUTeg_004020</name>
</gene>
<dbReference type="EMBL" id="JARBDR010000214">
    <property type="protein sequence ID" value="KAJ8318929.1"/>
    <property type="molecule type" value="Genomic_DNA"/>
</dbReference>
<organism evidence="3 4">
    <name type="scientific">Tegillarca granosa</name>
    <name type="common">Malaysian cockle</name>
    <name type="synonym">Anadara granosa</name>
    <dbReference type="NCBI Taxonomy" id="220873"/>
    <lineage>
        <taxon>Eukaryota</taxon>
        <taxon>Metazoa</taxon>
        <taxon>Spiralia</taxon>
        <taxon>Lophotrochozoa</taxon>
        <taxon>Mollusca</taxon>
        <taxon>Bivalvia</taxon>
        <taxon>Autobranchia</taxon>
        <taxon>Pteriomorphia</taxon>
        <taxon>Arcoida</taxon>
        <taxon>Arcoidea</taxon>
        <taxon>Arcidae</taxon>
        <taxon>Tegillarca</taxon>
    </lineage>
</organism>
<dbReference type="Gene3D" id="6.10.250.170">
    <property type="match status" value="1"/>
</dbReference>